<dbReference type="RefSeq" id="WP_071065328.1">
    <property type="nucleotide sequence ID" value="NZ_MAXA01000231.1"/>
</dbReference>
<dbReference type="AlphaFoldDB" id="A0A1S1PZ67"/>
<keyword evidence="4 6" id="KW-1133">Transmembrane helix</keyword>
<keyword evidence="10" id="KW-1185">Reference proteome</keyword>
<dbReference type="PANTHER" id="PTHR30619:SF1">
    <property type="entry name" value="RECOMBINATION PROTEIN 2"/>
    <property type="match status" value="1"/>
</dbReference>
<dbReference type="Pfam" id="PF03772">
    <property type="entry name" value="Competence"/>
    <property type="match status" value="1"/>
</dbReference>
<dbReference type="InterPro" id="IPR001279">
    <property type="entry name" value="Metallo-B-lactamas"/>
</dbReference>
<dbReference type="Gene3D" id="3.60.15.10">
    <property type="entry name" value="Ribonuclease Z/Hydroxyacylglutathione hydrolase-like"/>
    <property type="match status" value="1"/>
</dbReference>
<dbReference type="InterPro" id="IPR052159">
    <property type="entry name" value="Competence_DNA_uptake"/>
</dbReference>
<evidence type="ECO:0000313" key="10">
    <source>
        <dbReference type="Proteomes" id="UP000179769"/>
    </source>
</evidence>
<dbReference type="InterPro" id="IPR035681">
    <property type="entry name" value="ComA-like_MBL"/>
</dbReference>
<evidence type="ECO:0000256" key="2">
    <source>
        <dbReference type="ARBA" id="ARBA00022475"/>
    </source>
</evidence>
<name>A0A1S1PZ67_9ACTN</name>
<evidence type="ECO:0000256" key="4">
    <source>
        <dbReference type="ARBA" id="ARBA00022989"/>
    </source>
</evidence>
<dbReference type="OrthoDB" id="7177610at2"/>
<dbReference type="PANTHER" id="PTHR30619">
    <property type="entry name" value="DNA INTERNALIZATION/COMPETENCE PROTEIN COMEC/REC2"/>
    <property type="match status" value="1"/>
</dbReference>
<feature type="transmembrane region" description="Helical" evidence="6">
    <location>
        <begin position="375"/>
        <end position="396"/>
    </location>
</feature>
<feature type="domain" description="Metallo-beta-lactamase" evidence="7">
    <location>
        <begin position="560"/>
        <end position="736"/>
    </location>
</feature>
<feature type="transmembrane region" description="Helical" evidence="6">
    <location>
        <begin position="28"/>
        <end position="45"/>
    </location>
</feature>
<keyword evidence="2" id="KW-1003">Cell membrane</keyword>
<dbReference type="InterPro" id="IPR004477">
    <property type="entry name" value="ComEC_N"/>
</dbReference>
<feature type="domain" description="ComEC/Rec2-related protein" evidence="8">
    <location>
        <begin position="255"/>
        <end position="521"/>
    </location>
</feature>
<dbReference type="NCBIfam" id="TIGR00360">
    <property type="entry name" value="ComEC_N-term"/>
    <property type="match status" value="1"/>
</dbReference>
<feature type="transmembrane region" description="Helical" evidence="6">
    <location>
        <begin position="305"/>
        <end position="323"/>
    </location>
</feature>
<protein>
    <submittedName>
        <fullName evidence="9">Competence protein ComEC</fullName>
    </submittedName>
</protein>
<feature type="transmembrane region" description="Helical" evidence="6">
    <location>
        <begin position="495"/>
        <end position="518"/>
    </location>
</feature>
<keyword evidence="3 6" id="KW-0812">Transmembrane</keyword>
<feature type="transmembrane region" description="Helical" evidence="6">
    <location>
        <begin position="468"/>
        <end position="489"/>
    </location>
</feature>
<feature type="transmembrane region" description="Helical" evidence="6">
    <location>
        <begin position="408"/>
        <end position="435"/>
    </location>
</feature>
<feature type="transmembrane region" description="Helical" evidence="6">
    <location>
        <begin position="82"/>
        <end position="104"/>
    </location>
</feature>
<evidence type="ECO:0000259" key="7">
    <source>
        <dbReference type="Pfam" id="PF00753"/>
    </source>
</evidence>
<evidence type="ECO:0000256" key="1">
    <source>
        <dbReference type="ARBA" id="ARBA00004651"/>
    </source>
</evidence>
<dbReference type="InterPro" id="IPR036866">
    <property type="entry name" value="RibonucZ/Hydroxyglut_hydro"/>
</dbReference>
<dbReference type="SUPFAM" id="SSF56281">
    <property type="entry name" value="Metallo-hydrolase/oxidoreductase"/>
    <property type="match status" value="1"/>
</dbReference>
<evidence type="ECO:0000256" key="6">
    <source>
        <dbReference type="SAM" id="Phobius"/>
    </source>
</evidence>
<keyword evidence="5 6" id="KW-0472">Membrane</keyword>
<evidence type="ECO:0000313" key="9">
    <source>
        <dbReference type="EMBL" id="OHV25174.1"/>
    </source>
</evidence>
<proteinExistence type="predicted"/>
<feature type="transmembrane region" description="Helical" evidence="6">
    <location>
        <begin position="276"/>
        <end position="298"/>
    </location>
</feature>
<dbReference type="Proteomes" id="UP000179769">
    <property type="component" value="Unassembled WGS sequence"/>
</dbReference>
<feature type="transmembrane region" description="Helical" evidence="6">
    <location>
        <begin position="441"/>
        <end position="461"/>
    </location>
</feature>
<feature type="transmembrane region" description="Helical" evidence="6">
    <location>
        <begin position="525"/>
        <end position="546"/>
    </location>
</feature>
<reference evidence="10" key="1">
    <citation type="submission" date="2016-07" db="EMBL/GenBank/DDBJ databases">
        <title>Frankia sp. NRRL B-16219 Genome sequencing.</title>
        <authorList>
            <person name="Ghodhbane-Gtari F."/>
            <person name="Swanson E."/>
            <person name="Gueddou A."/>
            <person name="Louati M."/>
            <person name="Nouioui I."/>
            <person name="Hezbri K."/>
            <person name="Abebe-Akele F."/>
            <person name="Simpson S."/>
            <person name="Morris K."/>
            <person name="Thomas K."/>
            <person name="Gtari M."/>
            <person name="Tisa L.S."/>
        </authorList>
    </citation>
    <scope>NUCLEOTIDE SEQUENCE [LARGE SCALE GENOMIC DNA]</scope>
    <source>
        <strain evidence="10">NRRL B-16219</strain>
    </source>
</reference>
<accession>A0A1S1PZ67</accession>
<dbReference type="CDD" id="cd07731">
    <property type="entry name" value="ComA-like_MBL-fold"/>
    <property type="match status" value="1"/>
</dbReference>
<feature type="transmembrane region" description="Helical" evidence="6">
    <location>
        <begin position="352"/>
        <end position="369"/>
    </location>
</feature>
<dbReference type="GO" id="GO:0005886">
    <property type="term" value="C:plasma membrane"/>
    <property type="evidence" value="ECO:0007669"/>
    <property type="project" value="UniProtKB-SubCell"/>
</dbReference>
<gene>
    <name evidence="9" type="ORF">BBK14_22310</name>
</gene>
<feature type="transmembrane region" description="Helical" evidence="6">
    <location>
        <begin position="51"/>
        <end position="70"/>
    </location>
</feature>
<evidence type="ECO:0000256" key="3">
    <source>
        <dbReference type="ARBA" id="ARBA00022692"/>
    </source>
</evidence>
<comment type="caution">
    <text evidence="9">The sequence shown here is derived from an EMBL/GenBank/DDBJ whole genome shotgun (WGS) entry which is preliminary data.</text>
</comment>
<dbReference type="Pfam" id="PF00753">
    <property type="entry name" value="Lactamase_B"/>
    <property type="match status" value="1"/>
</dbReference>
<evidence type="ECO:0000259" key="8">
    <source>
        <dbReference type="Pfam" id="PF03772"/>
    </source>
</evidence>
<sequence length="812" mass="80643">MVAVAMETGLGLPSGSDAAVGGRLDLRLVGPAVAVWGGAAAAGYWGFGPVLLGVAGMVLCACPVGVLIALHQGPGGRLGRPGALVAFVTLAFLAAGVLVGGAAARPRFTGPLAEMARAHRTVNAEVVLSDDPKISAAAAPAATSGPREGPTVTVRARLEAVTGPGRRLRASVPVLLVGRGSDLANYLPGQRLSVRAGLAPAGPGDTIATVLFVRAPPRARGRPDAVQRAAGWLRAGLRDAADVVPQPAGGLLPALVVGDTSGLDPGLKDDFRTAGMSHLTAVSGANLAITAGTVLFLLGRLRLGARSRAVAAALVLVGFVILARPSASVVRAGAMGLVGLVALAAGRPRAALAALATAVIAVVMADPVFALSAGFALSVLATTGMIVWGPGWSDALERGRAVGRLGEVVAVAAAAQLACTPVLAWLGGGISIVAIPANVVAAPAVAPATVLGVSAMAVAAVNDPVAALLARLAGLACHWLVLVADVAAGVPAATIGWPAGLAGAATALGCVVLVVALARRRPTRWLLVSAVVGLLAARVLLLPRLAGWPPPGWRLVACDVGQGDGLVLRAGPASAVVVDVGPDPALIAACLDDLGVREVPLLMLTHLHADHAAGLSGVVGRLPVGELVVSPLPEPADQWDAVERAARAAGVPVRAVTAGAAGETGAVRWRVIGPERVLRGTASDPNNASLVVLAAVGGVTILLTGDAEPPEQRQVARRGLGPVDVLKVAHHGSEDQLPEFLTRTGAEVALISVGVDNTYGHPAPSTLAGLHAAGMSVARTDLHGTVAVVETAGGGVRAVARRPGPRGGGAGS</sequence>
<comment type="subcellular location">
    <subcellularLocation>
        <location evidence="1">Cell membrane</location>
        <topology evidence="1">Multi-pass membrane protein</topology>
    </subcellularLocation>
</comment>
<dbReference type="EMBL" id="MAXA01000231">
    <property type="protein sequence ID" value="OHV25174.1"/>
    <property type="molecule type" value="Genomic_DNA"/>
</dbReference>
<evidence type="ECO:0000256" key="5">
    <source>
        <dbReference type="ARBA" id="ARBA00023136"/>
    </source>
</evidence>
<organism evidence="9 10">
    <name type="scientific">Parafrankia soli</name>
    <dbReference type="NCBI Taxonomy" id="2599596"/>
    <lineage>
        <taxon>Bacteria</taxon>
        <taxon>Bacillati</taxon>
        <taxon>Actinomycetota</taxon>
        <taxon>Actinomycetes</taxon>
        <taxon>Frankiales</taxon>
        <taxon>Frankiaceae</taxon>
        <taxon>Parafrankia</taxon>
    </lineage>
</organism>